<dbReference type="PROSITE" id="PS00146">
    <property type="entry name" value="BETA_LACTAMASE_A"/>
    <property type="match status" value="1"/>
</dbReference>
<dbReference type="GO" id="GO:0030655">
    <property type="term" value="P:beta-lactam antibiotic catabolic process"/>
    <property type="evidence" value="ECO:0007669"/>
    <property type="project" value="InterPro"/>
</dbReference>
<dbReference type="InterPro" id="IPR012338">
    <property type="entry name" value="Beta-lactam/transpept-like"/>
</dbReference>
<dbReference type="PANTHER" id="PTHR35333:SF3">
    <property type="entry name" value="BETA-LACTAMASE-TYPE TRANSPEPTIDASE FOLD CONTAINING PROTEIN"/>
    <property type="match status" value="1"/>
</dbReference>
<organism evidence="9 10">
    <name type="scientific">Oceanospirillum sediminis</name>
    <dbReference type="NCBI Taxonomy" id="2760088"/>
    <lineage>
        <taxon>Bacteria</taxon>
        <taxon>Pseudomonadati</taxon>
        <taxon>Pseudomonadota</taxon>
        <taxon>Gammaproteobacteria</taxon>
        <taxon>Oceanospirillales</taxon>
        <taxon>Oceanospirillaceae</taxon>
        <taxon>Oceanospirillum</taxon>
    </lineage>
</organism>
<dbReference type="GO" id="GO:0008800">
    <property type="term" value="F:beta-lactamase activity"/>
    <property type="evidence" value="ECO:0007669"/>
    <property type="project" value="UniProtKB-UniRule"/>
</dbReference>
<dbReference type="Proteomes" id="UP000565262">
    <property type="component" value="Unassembled WGS sequence"/>
</dbReference>
<dbReference type="EMBL" id="JACJFM010000017">
    <property type="protein sequence ID" value="MBB1487687.1"/>
    <property type="molecule type" value="Genomic_DNA"/>
</dbReference>
<evidence type="ECO:0000256" key="2">
    <source>
        <dbReference type="ARBA" id="ARBA00009009"/>
    </source>
</evidence>
<dbReference type="InterPro" id="IPR023650">
    <property type="entry name" value="Beta-lactam_class-A_AS"/>
</dbReference>
<evidence type="ECO:0000256" key="5">
    <source>
        <dbReference type="ARBA" id="ARBA00023251"/>
    </source>
</evidence>
<evidence type="ECO:0000256" key="4">
    <source>
        <dbReference type="ARBA" id="ARBA00022801"/>
    </source>
</evidence>
<dbReference type="AlphaFoldDB" id="A0A839ITC7"/>
<dbReference type="NCBIfam" id="NF033103">
    <property type="entry name" value="bla_class_A"/>
    <property type="match status" value="1"/>
</dbReference>
<evidence type="ECO:0000259" key="8">
    <source>
        <dbReference type="Pfam" id="PF13354"/>
    </source>
</evidence>
<keyword evidence="4 6" id="KW-0378">Hydrolase</keyword>
<comment type="catalytic activity">
    <reaction evidence="1 6">
        <text>a beta-lactam + H2O = a substituted beta-amino acid</text>
        <dbReference type="Rhea" id="RHEA:20401"/>
        <dbReference type="ChEBI" id="CHEBI:15377"/>
        <dbReference type="ChEBI" id="CHEBI:35627"/>
        <dbReference type="ChEBI" id="CHEBI:140347"/>
        <dbReference type="EC" id="3.5.2.6"/>
    </reaction>
</comment>
<evidence type="ECO:0000256" key="1">
    <source>
        <dbReference type="ARBA" id="ARBA00001526"/>
    </source>
</evidence>
<feature type="chain" id="PRO_5032444314" description="Beta-lactamase" evidence="7">
    <location>
        <begin position="25"/>
        <end position="288"/>
    </location>
</feature>
<name>A0A839ITC7_9GAMM</name>
<proteinExistence type="inferred from homology"/>
<dbReference type="PRINTS" id="PR00118">
    <property type="entry name" value="BLACTAMASEA"/>
</dbReference>
<evidence type="ECO:0000256" key="3">
    <source>
        <dbReference type="ARBA" id="ARBA00012865"/>
    </source>
</evidence>
<dbReference type="Pfam" id="PF13354">
    <property type="entry name" value="Beta-lactamase2"/>
    <property type="match status" value="1"/>
</dbReference>
<dbReference type="GO" id="GO:0046677">
    <property type="term" value="P:response to antibiotic"/>
    <property type="evidence" value="ECO:0007669"/>
    <property type="project" value="UniProtKB-UniRule"/>
</dbReference>
<keyword evidence="10" id="KW-1185">Reference proteome</keyword>
<dbReference type="InterPro" id="IPR045155">
    <property type="entry name" value="Beta-lactam_cat"/>
</dbReference>
<evidence type="ECO:0000313" key="9">
    <source>
        <dbReference type="EMBL" id="MBB1487687.1"/>
    </source>
</evidence>
<dbReference type="Gene3D" id="3.40.710.10">
    <property type="entry name" value="DD-peptidase/beta-lactamase superfamily"/>
    <property type="match status" value="1"/>
</dbReference>
<dbReference type="PANTHER" id="PTHR35333">
    <property type="entry name" value="BETA-LACTAMASE"/>
    <property type="match status" value="1"/>
</dbReference>
<sequence length="288" mass="31348">MLSVYRVLPLIIWGIFIASPAVQADTGTLTEQIRSVEADTGARIGVYVLDTSNGTNWQYHGQDRFPLMSTFKTLACAKLLHDADYEGLSLTESVVIKAHDLITWSPVMKKRVGQAVSLTEACAATMLMSDNTAANIVLNAIQGPDALTAFLRRTGDRVTRLDRVEPALNEALPGDERDTTTPEAMVDNLKRLLLGDILSDAARQQLTDWMKGNKVSDSLLRSVLPDGWAIADRSGAGGSGSRGITAVVWPADKAPLIISIYMTETEVSFKERNAAIAAIGREIFKTWQ</sequence>
<accession>A0A839ITC7</accession>
<keyword evidence="5 6" id="KW-0046">Antibiotic resistance</keyword>
<evidence type="ECO:0000256" key="7">
    <source>
        <dbReference type="SAM" id="SignalP"/>
    </source>
</evidence>
<protein>
    <recommendedName>
        <fullName evidence="3 6">Beta-lactamase</fullName>
        <ecNumber evidence="3 6">3.5.2.6</ecNumber>
    </recommendedName>
</protein>
<comment type="caution">
    <text evidence="9">The sequence shown here is derived from an EMBL/GenBank/DDBJ whole genome shotgun (WGS) entry which is preliminary data.</text>
</comment>
<keyword evidence="7" id="KW-0732">Signal</keyword>
<dbReference type="SUPFAM" id="SSF56601">
    <property type="entry name" value="beta-lactamase/transpeptidase-like"/>
    <property type="match status" value="1"/>
</dbReference>
<evidence type="ECO:0000313" key="10">
    <source>
        <dbReference type="Proteomes" id="UP000565262"/>
    </source>
</evidence>
<dbReference type="InterPro" id="IPR000871">
    <property type="entry name" value="Beta-lactam_class-A"/>
</dbReference>
<evidence type="ECO:0000256" key="6">
    <source>
        <dbReference type="RuleBase" id="RU361140"/>
    </source>
</evidence>
<feature type="domain" description="Beta-lactamase class A catalytic" evidence="8">
    <location>
        <begin position="45"/>
        <end position="262"/>
    </location>
</feature>
<feature type="signal peptide" evidence="7">
    <location>
        <begin position="1"/>
        <end position="24"/>
    </location>
</feature>
<dbReference type="EC" id="3.5.2.6" evidence="3 6"/>
<comment type="similarity">
    <text evidence="2 6">Belongs to the class-A beta-lactamase family.</text>
</comment>
<reference evidence="9 10" key="1">
    <citation type="submission" date="2020-08" db="EMBL/GenBank/DDBJ databases">
        <title>Oceanospirillum sp. nov. isolated from marine sediment.</title>
        <authorList>
            <person name="Ji X."/>
        </authorList>
    </citation>
    <scope>NUCLEOTIDE SEQUENCE [LARGE SCALE GENOMIC DNA]</scope>
    <source>
        <strain evidence="9 10">D5</strain>
    </source>
</reference>
<gene>
    <name evidence="9" type="primary">bla</name>
    <name evidence="9" type="ORF">H4O21_13840</name>
</gene>